<dbReference type="EMBL" id="CP132942">
    <property type="protein sequence ID" value="XCB31397.1"/>
    <property type="molecule type" value="Genomic_DNA"/>
</dbReference>
<protein>
    <submittedName>
        <fullName evidence="1">Uncharacterized protein</fullName>
    </submittedName>
</protein>
<dbReference type="KEGG" id="tpsc:RBB77_13115"/>
<organism evidence="1">
    <name type="scientific">Tunturiibacter psychrotolerans</name>
    <dbReference type="NCBI Taxonomy" id="3069686"/>
    <lineage>
        <taxon>Bacteria</taxon>
        <taxon>Pseudomonadati</taxon>
        <taxon>Acidobacteriota</taxon>
        <taxon>Terriglobia</taxon>
        <taxon>Terriglobales</taxon>
        <taxon>Acidobacteriaceae</taxon>
        <taxon>Tunturiibacter</taxon>
    </lineage>
</organism>
<reference evidence="1" key="1">
    <citation type="submission" date="2023-08" db="EMBL/GenBank/DDBJ databases">
        <authorList>
            <person name="Messyasz A."/>
            <person name="Mannisto M.K."/>
            <person name="Kerkhof L.J."/>
            <person name="Haggblom M."/>
        </authorList>
    </citation>
    <scope>NUCLEOTIDE SEQUENCE</scope>
    <source>
        <strain evidence="1">X5P6</strain>
    </source>
</reference>
<name>A0AAU7ZK20_9BACT</name>
<dbReference type="AlphaFoldDB" id="A0AAU7ZK20"/>
<accession>A0AAU7ZK20</accession>
<proteinExistence type="predicted"/>
<reference evidence="1" key="2">
    <citation type="journal article" date="2024" name="Environ. Microbiol.">
        <title>Genome analysis and description of Tunturibacter gen. nov. expands the diversity of Terriglobia in tundra soils.</title>
        <authorList>
            <person name="Messyasz A."/>
            <person name="Mannisto M.K."/>
            <person name="Kerkhof L.J."/>
            <person name="Haggblom M.M."/>
        </authorList>
    </citation>
    <scope>NUCLEOTIDE SEQUENCE</scope>
    <source>
        <strain evidence="1">X5P6</strain>
    </source>
</reference>
<sequence length="71" mass="7869">MRYIAEYVVSHLSSEHSGTLVLGDERTPKVGDVLDVPIAGRAMLVQIESVNFRKEMYGVQHASLVCSTYTL</sequence>
<gene>
    <name evidence="1" type="ORF">RBB77_13115</name>
</gene>
<dbReference type="RefSeq" id="WP_353062241.1">
    <property type="nucleotide sequence ID" value="NZ_CP132942.1"/>
</dbReference>
<evidence type="ECO:0000313" key="1">
    <source>
        <dbReference type="EMBL" id="XCB31397.1"/>
    </source>
</evidence>